<organism evidence="1">
    <name type="scientific">Picea glauca</name>
    <name type="common">White spruce</name>
    <name type="synonym">Pinus glauca</name>
    <dbReference type="NCBI Taxonomy" id="3330"/>
    <lineage>
        <taxon>Eukaryota</taxon>
        <taxon>Viridiplantae</taxon>
        <taxon>Streptophyta</taxon>
        <taxon>Embryophyta</taxon>
        <taxon>Tracheophyta</taxon>
        <taxon>Spermatophyta</taxon>
        <taxon>Pinopsida</taxon>
        <taxon>Pinidae</taxon>
        <taxon>Conifers I</taxon>
        <taxon>Pinales</taxon>
        <taxon>Pinaceae</taxon>
        <taxon>Picea</taxon>
    </lineage>
</organism>
<reference evidence="1" key="1">
    <citation type="journal article" date="2015" name="Genome Biol. Evol.">
        <title>Organellar Genomes of White Spruce (Picea glauca): Assembly and Annotation.</title>
        <authorList>
            <person name="Jackman S.D."/>
            <person name="Warren R.L."/>
            <person name="Gibb E.A."/>
            <person name="Vandervalk B.P."/>
            <person name="Mohamadi H."/>
            <person name="Chu J."/>
            <person name="Raymond A."/>
            <person name="Pleasance S."/>
            <person name="Coope R."/>
            <person name="Wildung M.R."/>
            <person name="Ritland C.E."/>
            <person name="Bousquet J."/>
            <person name="Jones S.J."/>
            <person name="Bohlmann J."/>
            <person name="Birol I."/>
        </authorList>
    </citation>
    <scope>NUCLEOTIDE SEQUENCE [LARGE SCALE GENOMIC DNA]</scope>
    <source>
        <tissue evidence="1">Flushing bud</tissue>
    </source>
</reference>
<geneLocation type="mitochondrion" evidence="1"/>
<evidence type="ECO:0000313" key="1">
    <source>
        <dbReference type="EMBL" id="KUM45135.1"/>
    </source>
</evidence>
<sequence>MCLCLYRRFYYRLSNEFYELKHRNLMVDNYIQCHWCHCNQQSQITLLH</sequence>
<gene>
    <name evidence="1" type="ORF">ABT39_MTgene3635</name>
</gene>
<comment type="caution">
    <text evidence="1">The sequence shown here is derived from an EMBL/GenBank/DDBJ whole genome shotgun (WGS) entry which is preliminary data.</text>
</comment>
<dbReference type="EMBL" id="LKAM01000028">
    <property type="protein sequence ID" value="KUM45135.1"/>
    <property type="molecule type" value="Genomic_DNA"/>
</dbReference>
<name>A0A101LTM6_PICGL</name>
<dbReference type="AlphaFoldDB" id="A0A101LTM6"/>
<protein>
    <submittedName>
        <fullName evidence="1">Uncharacterized protein</fullName>
    </submittedName>
</protein>
<proteinExistence type="predicted"/>
<keyword evidence="1" id="KW-0496">Mitochondrion</keyword>
<accession>A0A101LTM6</accession>